<dbReference type="OrthoDB" id="9773948at2"/>
<keyword evidence="4 19" id="KW-0820">tRNA-binding</keyword>
<dbReference type="InterPro" id="IPR054173">
    <property type="entry name" value="ThiI_fer"/>
</dbReference>
<dbReference type="InterPro" id="IPR050102">
    <property type="entry name" value="tRNA_sulfurtransferase_ThiI"/>
</dbReference>
<keyword evidence="5 19" id="KW-0808">Transferase</keyword>
<protein>
    <recommendedName>
        <fullName evidence="15 19">Probable tRNA sulfurtransferase</fullName>
        <ecNumber evidence="14 19">2.8.1.4</ecNumber>
    </recommendedName>
    <alternativeName>
        <fullName evidence="16 19">Sulfur carrier protein ThiS sulfurtransferase</fullName>
    </alternativeName>
    <alternativeName>
        <fullName evidence="17 19">Thiamine biosynthesis protein ThiI</fullName>
    </alternativeName>
    <alternativeName>
        <fullName evidence="18 19">tRNA 4-thiouridine synthase</fullName>
    </alternativeName>
</protein>
<feature type="binding site" evidence="19">
    <location>
        <begin position="209"/>
        <end position="210"/>
    </location>
    <ligand>
        <name>ATP</name>
        <dbReference type="ChEBI" id="CHEBI:30616"/>
    </ligand>
</feature>
<reference evidence="22" key="1">
    <citation type="submission" date="2016-10" db="EMBL/GenBank/DDBJ databases">
        <authorList>
            <person name="Varghese N."/>
            <person name="Submissions S."/>
        </authorList>
    </citation>
    <scope>NUCLEOTIDE SEQUENCE [LARGE SCALE GENOMIC DNA]</scope>
    <source>
        <strain evidence="22">Z-7934</strain>
    </source>
</reference>
<gene>
    <name evidence="19" type="primary">thiI</name>
    <name evidence="21" type="ORF">SAMN05192551_10119</name>
</gene>
<dbReference type="GO" id="GO:0140741">
    <property type="term" value="F:tRNA-uracil-4 sulfurtransferase activity"/>
    <property type="evidence" value="ECO:0007669"/>
    <property type="project" value="UniProtKB-EC"/>
</dbReference>
<evidence type="ECO:0000256" key="11">
    <source>
        <dbReference type="ARBA" id="ARBA00052330"/>
    </source>
</evidence>
<feature type="domain" description="THUMP" evidence="20">
    <location>
        <begin position="60"/>
        <end position="166"/>
    </location>
</feature>
<dbReference type="InterPro" id="IPR020536">
    <property type="entry name" value="ThiI_AANH"/>
</dbReference>
<dbReference type="GO" id="GO:0009228">
    <property type="term" value="P:thiamine biosynthetic process"/>
    <property type="evidence" value="ECO:0007669"/>
    <property type="project" value="UniProtKB-KW"/>
</dbReference>
<evidence type="ECO:0000256" key="1">
    <source>
        <dbReference type="ARBA" id="ARBA00004496"/>
    </source>
</evidence>
<dbReference type="GO" id="GO:0004810">
    <property type="term" value="F:CCA tRNA nucleotidyltransferase activity"/>
    <property type="evidence" value="ECO:0007669"/>
    <property type="project" value="InterPro"/>
</dbReference>
<name>A0A1I3A649_9FIRM</name>
<sequence length="400" mass="45491">MVQKEIIIRSGETVLKGKNRKFFEDKLLSDLHRALKPMGILKMFKKHNRIYIPVNHGNHQKMIERLKHVFGVDLISVASVVEKDVETIKSAALQEMKEVRELKKVKTFKVESKRTDKKYPIESLELSRLVGGFLLHSFDDLEVDVHHPDVTIYVEVKEKAYIFTDREKGIGGLPKGSNGQAMLLLSGGIDSPVAGWMIAKRGVLLKAVHFHSYPYTSERAYDKVVELAERMSSYCGSIQLFSVNLLPFQQAIADTCPESEGTILVRRMMTRIAEKLADENSCDALITGESLGQVASQTIQSIRVTTEVATLPILRPLISMDKQDIIEVAKMIKTYKTSILPYEDCCTVFLPQKPVTKPRVDKIKKSEEMLDIEKLTEELYNSMEMQWIKSESKEDLLWQS</sequence>
<dbReference type="Pfam" id="PF02926">
    <property type="entry name" value="THUMP"/>
    <property type="match status" value="1"/>
</dbReference>
<dbReference type="InterPro" id="IPR003720">
    <property type="entry name" value="tRNA_STrfase"/>
</dbReference>
<dbReference type="InterPro" id="IPR004114">
    <property type="entry name" value="THUMP_dom"/>
</dbReference>
<dbReference type="Proteomes" id="UP000199287">
    <property type="component" value="Unassembled WGS sequence"/>
</dbReference>
<organism evidence="21 22">
    <name type="scientific">Tindallia magadiensis</name>
    <dbReference type="NCBI Taxonomy" id="69895"/>
    <lineage>
        <taxon>Bacteria</taxon>
        <taxon>Bacillati</taxon>
        <taxon>Bacillota</taxon>
        <taxon>Clostridia</taxon>
        <taxon>Peptostreptococcales</taxon>
        <taxon>Tindalliaceae</taxon>
        <taxon>Tindallia</taxon>
    </lineage>
</organism>
<dbReference type="GO" id="GO:0005829">
    <property type="term" value="C:cytosol"/>
    <property type="evidence" value="ECO:0007669"/>
    <property type="project" value="TreeGrafter"/>
</dbReference>
<dbReference type="InterPro" id="IPR049961">
    <property type="entry name" value="ThiI_N"/>
</dbReference>
<comment type="similarity">
    <text evidence="13 19">Belongs to the ThiI family.</text>
</comment>
<dbReference type="HAMAP" id="MF_00021">
    <property type="entry name" value="ThiI"/>
    <property type="match status" value="1"/>
</dbReference>
<evidence type="ECO:0000256" key="10">
    <source>
        <dbReference type="ARBA" id="ARBA00050570"/>
    </source>
</evidence>
<evidence type="ECO:0000256" key="18">
    <source>
        <dbReference type="ARBA" id="ARBA00080570"/>
    </source>
</evidence>
<dbReference type="PROSITE" id="PS51165">
    <property type="entry name" value="THUMP"/>
    <property type="match status" value="1"/>
</dbReference>
<dbReference type="RefSeq" id="WP_093368484.1">
    <property type="nucleotide sequence ID" value="NZ_FOQA01000001.1"/>
</dbReference>
<dbReference type="STRING" id="69895.SAMN05192551_10119"/>
<keyword evidence="8 19" id="KW-0694">RNA-binding</keyword>
<feature type="binding site" evidence="19">
    <location>
        <position position="297"/>
    </location>
    <ligand>
        <name>ATP</name>
        <dbReference type="ChEBI" id="CHEBI:30616"/>
    </ligand>
</feature>
<comment type="pathway">
    <text evidence="2 19">Cofactor biosynthesis; thiamine diphosphate biosynthesis.</text>
</comment>
<dbReference type="InterPro" id="IPR049962">
    <property type="entry name" value="THUMP_ThiI"/>
</dbReference>
<evidence type="ECO:0000256" key="12">
    <source>
        <dbReference type="ARBA" id="ARBA00058382"/>
    </source>
</evidence>
<keyword evidence="6 19" id="KW-0547">Nucleotide-binding</keyword>
<dbReference type="CDD" id="cd01712">
    <property type="entry name" value="PPase_ThiI"/>
    <property type="match status" value="1"/>
</dbReference>
<evidence type="ECO:0000259" key="20">
    <source>
        <dbReference type="PROSITE" id="PS51165"/>
    </source>
</evidence>
<dbReference type="GO" id="GO:0000049">
    <property type="term" value="F:tRNA binding"/>
    <property type="evidence" value="ECO:0007669"/>
    <property type="project" value="UniProtKB-UniRule"/>
</dbReference>
<dbReference type="InterPro" id="IPR014729">
    <property type="entry name" value="Rossmann-like_a/b/a_fold"/>
</dbReference>
<dbReference type="Pfam" id="PF02568">
    <property type="entry name" value="ThiI"/>
    <property type="match status" value="1"/>
</dbReference>
<dbReference type="PANTHER" id="PTHR43209">
    <property type="entry name" value="TRNA SULFURTRANSFERASE"/>
    <property type="match status" value="1"/>
</dbReference>
<feature type="binding site" evidence="19">
    <location>
        <position position="288"/>
    </location>
    <ligand>
        <name>ATP</name>
        <dbReference type="ChEBI" id="CHEBI:30616"/>
    </ligand>
</feature>
<evidence type="ECO:0000256" key="7">
    <source>
        <dbReference type="ARBA" id="ARBA00022840"/>
    </source>
</evidence>
<dbReference type="GO" id="GO:0005524">
    <property type="term" value="F:ATP binding"/>
    <property type="evidence" value="ECO:0007669"/>
    <property type="project" value="UniProtKB-UniRule"/>
</dbReference>
<evidence type="ECO:0000256" key="13">
    <source>
        <dbReference type="ARBA" id="ARBA00061472"/>
    </source>
</evidence>
<keyword evidence="7 19" id="KW-0067">ATP-binding</keyword>
<dbReference type="Pfam" id="PF22025">
    <property type="entry name" value="ThiI_fer"/>
    <property type="match status" value="1"/>
</dbReference>
<comment type="catalytic activity">
    <reaction evidence="10 19">
        <text>[ThiI sulfur-carrier protein]-S-sulfanyl-L-cysteine + a uridine in tRNA + 2 reduced [2Fe-2S]-[ferredoxin] + ATP + H(+) = [ThiI sulfur-carrier protein]-L-cysteine + a 4-thiouridine in tRNA + 2 oxidized [2Fe-2S]-[ferredoxin] + AMP + diphosphate</text>
        <dbReference type="Rhea" id="RHEA:24176"/>
        <dbReference type="Rhea" id="RHEA-COMP:10000"/>
        <dbReference type="Rhea" id="RHEA-COMP:10001"/>
        <dbReference type="Rhea" id="RHEA-COMP:13337"/>
        <dbReference type="Rhea" id="RHEA-COMP:13338"/>
        <dbReference type="Rhea" id="RHEA-COMP:13339"/>
        <dbReference type="Rhea" id="RHEA-COMP:13340"/>
        <dbReference type="ChEBI" id="CHEBI:15378"/>
        <dbReference type="ChEBI" id="CHEBI:29950"/>
        <dbReference type="ChEBI" id="CHEBI:30616"/>
        <dbReference type="ChEBI" id="CHEBI:33019"/>
        <dbReference type="ChEBI" id="CHEBI:33737"/>
        <dbReference type="ChEBI" id="CHEBI:33738"/>
        <dbReference type="ChEBI" id="CHEBI:61963"/>
        <dbReference type="ChEBI" id="CHEBI:65315"/>
        <dbReference type="ChEBI" id="CHEBI:136798"/>
        <dbReference type="ChEBI" id="CHEBI:456215"/>
        <dbReference type="EC" id="2.8.1.4"/>
    </reaction>
</comment>
<evidence type="ECO:0000313" key="21">
    <source>
        <dbReference type="EMBL" id="SFH45478.1"/>
    </source>
</evidence>
<evidence type="ECO:0000256" key="15">
    <source>
        <dbReference type="ARBA" id="ARBA00071867"/>
    </source>
</evidence>
<accession>A0A1I3A649</accession>
<evidence type="ECO:0000256" key="6">
    <source>
        <dbReference type="ARBA" id="ARBA00022741"/>
    </source>
</evidence>
<dbReference type="Gene3D" id="3.30.2130.30">
    <property type="match status" value="1"/>
</dbReference>
<dbReference type="FunFam" id="3.40.50.620:FF:000053">
    <property type="entry name" value="Probable tRNA sulfurtransferase"/>
    <property type="match status" value="1"/>
</dbReference>
<dbReference type="Gene3D" id="3.40.50.620">
    <property type="entry name" value="HUPs"/>
    <property type="match status" value="1"/>
</dbReference>
<dbReference type="SMART" id="SM00981">
    <property type="entry name" value="THUMP"/>
    <property type="match status" value="1"/>
</dbReference>
<keyword evidence="22" id="KW-1185">Reference proteome</keyword>
<evidence type="ECO:0000256" key="17">
    <source>
        <dbReference type="ARBA" id="ARBA00077849"/>
    </source>
</evidence>
<evidence type="ECO:0000256" key="2">
    <source>
        <dbReference type="ARBA" id="ARBA00004948"/>
    </source>
</evidence>
<evidence type="ECO:0000256" key="5">
    <source>
        <dbReference type="ARBA" id="ARBA00022679"/>
    </source>
</evidence>
<comment type="subcellular location">
    <subcellularLocation>
        <location evidence="1 19">Cytoplasm</location>
    </subcellularLocation>
</comment>
<proteinExistence type="inferred from homology"/>
<feature type="binding site" evidence="19">
    <location>
        <begin position="184"/>
        <end position="185"/>
    </location>
    <ligand>
        <name>ATP</name>
        <dbReference type="ChEBI" id="CHEBI:30616"/>
    </ligand>
</feature>
<dbReference type="CDD" id="cd11716">
    <property type="entry name" value="THUMP_ThiI"/>
    <property type="match status" value="1"/>
</dbReference>
<dbReference type="SUPFAM" id="SSF143437">
    <property type="entry name" value="THUMP domain-like"/>
    <property type="match status" value="1"/>
</dbReference>
<evidence type="ECO:0000256" key="19">
    <source>
        <dbReference type="HAMAP-Rule" id="MF_00021"/>
    </source>
</evidence>
<evidence type="ECO:0000256" key="9">
    <source>
        <dbReference type="ARBA" id="ARBA00022977"/>
    </source>
</evidence>
<keyword evidence="9 19" id="KW-0784">Thiamine biosynthesis</keyword>
<evidence type="ECO:0000256" key="3">
    <source>
        <dbReference type="ARBA" id="ARBA00022490"/>
    </source>
</evidence>
<feature type="binding site" evidence="19">
    <location>
        <position position="266"/>
    </location>
    <ligand>
        <name>ATP</name>
        <dbReference type="ChEBI" id="CHEBI:30616"/>
    </ligand>
</feature>
<comment type="catalytic activity">
    <reaction evidence="11 19">
        <text>[ThiS sulfur-carrier protein]-C-terminal Gly-Gly-AMP + S-sulfanyl-L-cysteinyl-[cysteine desulfurase] + AH2 = [ThiS sulfur-carrier protein]-C-terminal-Gly-aminoethanethioate + L-cysteinyl-[cysteine desulfurase] + A + AMP + 2 H(+)</text>
        <dbReference type="Rhea" id="RHEA:43340"/>
        <dbReference type="Rhea" id="RHEA-COMP:12157"/>
        <dbReference type="Rhea" id="RHEA-COMP:12158"/>
        <dbReference type="Rhea" id="RHEA-COMP:12910"/>
        <dbReference type="Rhea" id="RHEA-COMP:19908"/>
        <dbReference type="ChEBI" id="CHEBI:13193"/>
        <dbReference type="ChEBI" id="CHEBI:15378"/>
        <dbReference type="ChEBI" id="CHEBI:17499"/>
        <dbReference type="ChEBI" id="CHEBI:29950"/>
        <dbReference type="ChEBI" id="CHEBI:61963"/>
        <dbReference type="ChEBI" id="CHEBI:90618"/>
        <dbReference type="ChEBI" id="CHEBI:232372"/>
        <dbReference type="ChEBI" id="CHEBI:456215"/>
    </reaction>
</comment>
<evidence type="ECO:0000256" key="16">
    <source>
        <dbReference type="ARBA" id="ARBA00075337"/>
    </source>
</evidence>
<evidence type="ECO:0000313" key="22">
    <source>
        <dbReference type="Proteomes" id="UP000199287"/>
    </source>
</evidence>
<dbReference type="NCBIfam" id="TIGR00342">
    <property type="entry name" value="tRNA uracil 4-sulfurtransferase ThiI"/>
    <property type="match status" value="1"/>
</dbReference>
<dbReference type="UniPathway" id="UPA00060"/>
<dbReference type="GO" id="GO:0009229">
    <property type="term" value="P:thiamine diphosphate biosynthetic process"/>
    <property type="evidence" value="ECO:0007669"/>
    <property type="project" value="UniProtKB-UniRule"/>
</dbReference>
<keyword evidence="3 19" id="KW-0963">Cytoplasm</keyword>
<dbReference type="EMBL" id="FOQA01000001">
    <property type="protein sequence ID" value="SFH45478.1"/>
    <property type="molecule type" value="Genomic_DNA"/>
</dbReference>
<evidence type="ECO:0000256" key="4">
    <source>
        <dbReference type="ARBA" id="ARBA00022555"/>
    </source>
</evidence>
<dbReference type="PANTHER" id="PTHR43209:SF1">
    <property type="entry name" value="TRNA SULFURTRANSFERASE"/>
    <property type="match status" value="1"/>
</dbReference>
<dbReference type="GO" id="GO:0052837">
    <property type="term" value="P:thiazole biosynthetic process"/>
    <property type="evidence" value="ECO:0007669"/>
    <property type="project" value="TreeGrafter"/>
</dbReference>
<evidence type="ECO:0000256" key="14">
    <source>
        <dbReference type="ARBA" id="ARBA00066827"/>
    </source>
</evidence>
<evidence type="ECO:0000256" key="8">
    <source>
        <dbReference type="ARBA" id="ARBA00022884"/>
    </source>
</evidence>
<dbReference type="GO" id="GO:0002937">
    <property type="term" value="P:tRNA 4-thiouridine biosynthesis"/>
    <property type="evidence" value="ECO:0007669"/>
    <property type="project" value="TreeGrafter"/>
</dbReference>
<dbReference type="EC" id="2.8.1.4" evidence="14 19"/>
<dbReference type="AlphaFoldDB" id="A0A1I3A649"/>
<comment type="function">
    <text evidence="12 19">Catalyzes the ATP-dependent transfer of a sulfur to tRNA to produce 4-thiouridine in position 8 of tRNAs, which functions as a near-UV photosensor. Also catalyzes the transfer of sulfur to the sulfur carrier protein ThiS, forming ThiS-thiocarboxylate. This is a step in the synthesis of thiazole, in the thiamine biosynthesis pathway. The sulfur is donated as persulfide by IscS.</text>
</comment>
<dbReference type="SUPFAM" id="SSF52402">
    <property type="entry name" value="Adenine nucleotide alpha hydrolases-like"/>
    <property type="match status" value="1"/>
</dbReference>